<gene>
    <name evidence="4" type="ORF">HYFRA_00011302</name>
</gene>
<dbReference type="PANTHER" id="PTHR13375:SF3">
    <property type="entry name" value="THO COMPLEX SUBUNIT 5 HOMOLOG"/>
    <property type="match status" value="1"/>
</dbReference>
<keyword evidence="5" id="KW-1185">Reference proteome</keyword>
<dbReference type="GO" id="GO:0006406">
    <property type="term" value="P:mRNA export from nucleus"/>
    <property type="evidence" value="ECO:0007669"/>
    <property type="project" value="TreeGrafter"/>
</dbReference>
<dbReference type="Proteomes" id="UP000696280">
    <property type="component" value="Unassembled WGS sequence"/>
</dbReference>
<proteinExistence type="inferred from homology"/>
<dbReference type="PANTHER" id="PTHR13375">
    <property type="entry name" value="FMS INTERACTING PROTEIN"/>
    <property type="match status" value="1"/>
</dbReference>
<comment type="caution">
    <text evidence="4">The sequence shown here is derived from an EMBL/GenBank/DDBJ whole genome shotgun (WGS) entry which is preliminary data.</text>
</comment>
<reference evidence="4" key="1">
    <citation type="submission" date="2021-07" db="EMBL/GenBank/DDBJ databases">
        <authorList>
            <person name="Durling M."/>
        </authorList>
    </citation>
    <scope>NUCLEOTIDE SEQUENCE</scope>
</reference>
<sequence length="211" mass="24077">MTVESIVTDPSLRMALETSKQAREQAIALLDLSSGYSSTNEPSREIQLQISKQQKILLAYLAQLRGSHRDAHVGARETKALTAEARQEVDRLHLQLQNLYYEQRYLQGEISACESYDHKYLQLPLIPVEQFLAEHPEHSDADEVALTIARIDHEHAIRLALEEQRQGLLKKKQGLIADNKKRKDDLANLDKDLEKFIDAAKPIQKTFEKVV</sequence>
<evidence type="ECO:0000313" key="4">
    <source>
        <dbReference type="EMBL" id="CAG8955320.1"/>
    </source>
</evidence>
<evidence type="ECO:0000256" key="3">
    <source>
        <dbReference type="ARBA" id="ARBA00023242"/>
    </source>
</evidence>
<name>A0A9N9L065_9HELO</name>
<dbReference type="OrthoDB" id="20582at2759"/>
<dbReference type="GO" id="GO:0000445">
    <property type="term" value="C:THO complex part of transcription export complex"/>
    <property type="evidence" value="ECO:0007669"/>
    <property type="project" value="TreeGrafter"/>
</dbReference>
<dbReference type="InterPro" id="IPR019163">
    <property type="entry name" value="THO_Thoc5"/>
</dbReference>
<protein>
    <recommendedName>
        <fullName evidence="6">THOC5 family protein</fullName>
    </recommendedName>
</protein>
<dbReference type="GO" id="GO:0003729">
    <property type="term" value="F:mRNA binding"/>
    <property type="evidence" value="ECO:0007669"/>
    <property type="project" value="TreeGrafter"/>
</dbReference>
<organism evidence="4 5">
    <name type="scientific">Hymenoscyphus fraxineus</name>
    <dbReference type="NCBI Taxonomy" id="746836"/>
    <lineage>
        <taxon>Eukaryota</taxon>
        <taxon>Fungi</taxon>
        <taxon>Dikarya</taxon>
        <taxon>Ascomycota</taxon>
        <taxon>Pezizomycotina</taxon>
        <taxon>Leotiomycetes</taxon>
        <taxon>Helotiales</taxon>
        <taxon>Helotiaceae</taxon>
        <taxon>Hymenoscyphus</taxon>
    </lineage>
</organism>
<keyword evidence="3" id="KW-0539">Nucleus</keyword>
<comment type="subcellular location">
    <subcellularLocation>
        <location evidence="1">Nucleus</location>
    </subcellularLocation>
</comment>
<evidence type="ECO:0000256" key="1">
    <source>
        <dbReference type="ARBA" id="ARBA00004123"/>
    </source>
</evidence>
<evidence type="ECO:0000256" key="2">
    <source>
        <dbReference type="ARBA" id="ARBA00008044"/>
    </source>
</evidence>
<dbReference type="Pfam" id="PF09766">
    <property type="entry name" value="FmiP_Thoc5"/>
    <property type="match status" value="1"/>
</dbReference>
<evidence type="ECO:0000313" key="5">
    <source>
        <dbReference type="Proteomes" id="UP000696280"/>
    </source>
</evidence>
<comment type="similarity">
    <text evidence="2">Belongs to the THOC5 family.</text>
</comment>
<evidence type="ECO:0008006" key="6">
    <source>
        <dbReference type="Google" id="ProtNLM"/>
    </source>
</evidence>
<dbReference type="AlphaFoldDB" id="A0A9N9L065"/>
<accession>A0A9N9L065</accession>
<dbReference type="EMBL" id="CAJVRL010000061">
    <property type="protein sequence ID" value="CAG8955320.1"/>
    <property type="molecule type" value="Genomic_DNA"/>
</dbReference>